<organism evidence="1 2">
    <name type="scientific">Capsella rubella</name>
    <dbReference type="NCBI Taxonomy" id="81985"/>
    <lineage>
        <taxon>Eukaryota</taxon>
        <taxon>Viridiplantae</taxon>
        <taxon>Streptophyta</taxon>
        <taxon>Embryophyta</taxon>
        <taxon>Tracheophyta</taxon>
        <taxon>Spermatophyta</taxon>
        <taxon>Magnoliopsida</taxon>
        <taxon>eudicotyledons</taxon>
        <taxon>Gunneridae</taxon>
        <taxon>Pentapetalae</taxon>
        <taxon>rosids</taxon>
        <taxon>malvids</taxon>
        <taxon>Brassicales</taxon>
        <taxon>Brassicaceae</taxon>
        <taxon>Camelineae</taxon>
        <taxon>Capsella</taxon>
    </lineage>
</organism>
<dbReference type="Pfam" id="PF05742">
    <property type="entry name" value="TANGO2"/>
    <property type="match status" value="1"/>
</dbReference>
<protein>
    <submittedName>
        <fullName evidence="1">Uncharacterized protein</fullName>
    </submittedName>
</protein>
<proteinExistence type="predicted"/>
<evidence type="ECO:0000313" key="1">
    <source>
        <dbReference type="EMBL" id="EOA28534.1"/>
    </source>
</evidence>
<dbReference type="AlphaFoldDB" id="R0HFW2"/>
<dbReference type="PANTHER" id="PTHR17985">
    <property type="entry name" value="SER/THR-RICH PROTEIN T10 IN DGCR REGION"/>
    <property type="match status" value="1"/>
</dbReference>
<evidence type="ECO:0000313" key="2">
    <source>
        <dbReference type="Proteomes" id="UP000029121"/>
    </source>
</evidence>
<reference evidence="2" key="1">
    <citation type="journal article" date="2013" name="Nat. Genet.">
        <title>The Capsella rubella genome and the genomic consequences of rapid mating system evolution.</title>
        <authorList>
            <person name="Slotte T."/>
            <person name="Hazzouri K.M."/>
            <person name="Agren J.A."/>
            <person name="Koenig D."/>
            <person name="Maumus F."/>
            <person name="Guo Y.L."/>
            <person name="Steige K."/>
            <person name="Platts A.E."/>
            <person name="Escobar J.S."/>
            <person name="Newman L.K."/>
            <person name="Wang W."/>
            <person name="Mandakova T."/>
            <person name="Vello E."/>
            <person name="Smith L.M."/>
            <person name="Henz S.R."/>
            <person name="Steffen J."/>
            <person name="Takuno S."/>
            <person name="Brandvain Y."/>
            <person name="Coop G."/>
            <person name="Andolfatto P."/>
            <person name="Hu T.T."/>
            <person name="Blanchette M."/>
            <person name="Clark R.M."/>
            <person name="Quesneville H."/>
            <person name="Nordborg M."/>
            <person name="Gaut B.S."/>
            <person name="Lysak M.A."/>
            <person name="Jenkins J."/>
            <person name="Grimwood J."/>
            <person name="Chapman J."/>
            <person name="Prochnik S."/>
            <person name="Shu S."/>
            <person name="Rokhsar D."/>
            <person name="Schmutz J."/>
            <person name="Weigel D."/>
            <person name="Wright S.I."/>
        </authorList>
    </citation>
    <scope>NUCLEOTIDE SEQUENCE [LARGE SCALE GENOMIC DNA]</scope>
    <source>
        <strain evidence="2">cv. Monte Gargano</strain>
    </source>
</reference>
<sequence length="251" mass="27904">MGIVGFNWAEEGNNQLVLVMNRDNWGNRVINGGSWNGQILSGRSADNKGTWLAISRGGRVAFLMSKTLLLDQVVPDRGCELYPIEFVEGNMSPQDFAMHVTERDVDSQKGWSYSLIVADMASNSMVHMRKPVLDDPYVMIQPVSFGLHTLSPDGGLDSTISDRDLHMRDFFIHMILIDELPPLDDIASGATEAKLFLETMAEHPNPKLGMQRFGTTSTTALAFKRTGEVMFVERFACTCLKLTGDFDFTST</sequence>
<dbReference type="PANTHER" id="PTHR17985:SF8">
    <property type="entry name" value="TRANSPORT AND GOLGI ORGANIZATION PROTEIN 2 HOMOLOG"/>
    <property type="match status" value="1"/>
</dbReference>
<name>R0HFW2_9BRAS</name>
<dbReference type="STRING" id="81985.R0HFW2"/>
<gene>
    <name evidence="1" type="ORF">CARUB_v10024751mg</name>
</gene>
<dbReference type="Proteomes" id="UP000029121">
    <property type="component" value="Unassembled WGS sequence"/>
</dbReference>
<dbReference type="EMBL" id="KB870808">
    <property type="protein sequence ID" value="EOA28534.1"/>
    <property type="molecule type" value="Genomic_DNA"/>
</dbReference>
<keyword evidence="2" id="KW-1185">Reference proteome</keyword>
<dbReference type="eggNOG" id="KOG2342">
    <property type="taxonomic scope" value="Eukaryota"/>
</dbReference>
<dbReference type="InterPro" id="IPR008551">
    <property type="entry name" value="TANGO2"/>
</dbReference>
<accession>R0HFW2</accession>